<evidence type="ECO:0000313" key="3">
    <source>
        <dbReference type="Proteomes" id="UP000887104"/>
    </source>
</evidence>
<evidence type="ECO:0000313" key="2">
    <source>
        <dbReference type="EMBL" id="GIU42907.1"/>
    </source>
</evidence>
<gene>
    <name evidence="2" type="ORF">TUM4438_10580</name>
</gene>
<keyword evidence="3" id="KW-1185">Reference proteome</keyword>
<sequence>MTILGKTLAQWAFSTADQIALLEQWQSCDEYGLTTRQFCESLIENGTSATKQIGLLGLDAPARGEVFTDVLMGWLPELIVSAIAVATEAGDRQQGIQAAIRQLEGGQNVVMKIAGALAMPFVITLSVGGLGTYISSEVLKGLPLNPNGVGQQVLDVTIKWGPGTAISCVLFLVVLAIALPRVTGGLRALLDGLPIFSLYKTATAASLMESISNLLSCGMKLDDALASIEKHSPPFIKSHVTQMRNQGVGQDNLGEIVNTGLLMPFELSALKVLGAHADNSILLAKSAKAHQKVVKKRFALMTAVLPKIGLVVAIIVLAALVGTSVSQLLEATM</sequence>
<reference evidence="2" key="1">
    <citation type="submission" date="2021-05" db="EMBL/GenBank/DDBJ databases">
        <title>Molecular characterization for Shewanella algae harboring chromosomal blaOXA-55-like strains isolated from clinical and environment sample.</title>
        <authorList>
            <person name="Ohama Y."/>
            <person name="Aoki K."/>
            <person name="Harada S."/>
            <person name="Moriya K."/>
            <person name="Ishii Y."/>
            <person name="Tateda K."/>
        </authorList>
    </citation>
    <scope>NUCLEOTIDE SEQUENCE</scope>
    <source>
        <strain evidence="2">JCM 11563</strain>
    </source>
</reference>
<dbReference type="EMBL" id="BPEY01000012">
    <property type="protein sequence ID" value="GIU42907.1"/>
    <property type="molecule type" value="Genomic_DNA"/>
</dbReference>
<comment type="caution">
    <text evidence="2">The sequence shown here is derived from an EMBL/GenBank/DDBJ whole genome shotgun (WGS) entry which is preliminary data.</text>
</comment>
<organism evidence="2 3">
    <name type="scientific">Shewanella sairae</name>
    <dbReference type="NCBI Taxonomy" id="190310"/>
    <lineage>
        <taxon>Bacteria</taxon>
        <taxon>Pseudomonadati</taxon>
        <taxon>Pseudomonadota</taxon>
        <taxon>Gammaproteobacteria</taxon>
        <taxon>Alteromonadales</taxon>
        <taxon>Shewanellaceae</taxon>
        <taxon>Shewanella</taxon>
    </lineage>
</organism>
<keyword evidence="1" id="KW-0472">Membrane</keyword>
<evidence type="ECO:0008006" key="4">
    <source>
        <dbReference type="Google" id="ProtNLM"/>
    </source>
</evidence>
<accession>A0ABQ4P5U1</accession>
<proteinExistence type="predicted"/>
<protein>
    <recommendedName>
        <fullName evidence="4">Type II secretion system protein GspF domain-containing protein</fullName>
    </recommendedName>
</protein>
<feature type="transmembrane region" description="Helical" evidence="1">
    <location>
        <begin position="298"/>
        <end position="321"/>
    </location>
</feature>
<keyword evidence="1" id="KW-1133">Transmembrane helix</keyword>
<evidence type="ECO:0000256" key="1">
    <source>
        <dbReference type="SAM" id="Phobius"/>
    </source>
</evidence>
<feature type="transmembrane region" description="Helical" evidence="1">
    <location>
        <begin position="160"/>
        <end position="179"/>
    </location>
</feature>
<dbReference type="RefSeq" id="WP_220780141.1">
    <property type="nucleotide sequence ID" value="NZ_BPEY01000012.1"/>
</dbReference>
<name>A0ABQ4P5U1_9GAMM</name>
<feature type="transmembrane region" description="Helical" evidence="1">
    <location>
        <begin position="109"/>
        <end position="134"/>
    </location>
</feature>
<dbReference type="Proteomes" id="UP000887104">
    <property type="component" value="Unassembled WGS sequence"/>
</dbReference>
<keyword evidence="1" id="KW-0812">Transmembrane</keyword>